<dbReference type="AlphaFoldDB" id="Q7NNS6"/>
<evidence type="ECO:0000313" key="1">
    <source>
        <dbReference type="EMBL" id="BAC88275.1"/>
    </source>
</evidence>
<sequence length="54" mass="5967">MLGRVAGLPVTNGFQSTCFALKKIRPALKKIRSTIALCFTKASAFRYFAKNDSQ</sequence>
<proteinExistence type="predicted"/>
<reference evidence="1 2" key="1">
    <citation type="journal article" date="2003" name="DNA Res.">
        <title>Complete genome structure of Gloeobacter violaceus PCC 7421, a cyanobacterium that lacks thylakoids.</title>
        <authorList>
            <person name="Nakamura Y."/>
            <person name="Kaneko T."/>
            <person name="Sato S."/>
            <person name="Mimuro M."/>
            <person name="Miyashita H."/>
            <person name="Tsuchiya T."/>
            <person name="Sasamoto S."/>
            <person name="Watanabe A."/>
            <person name="Kawashima K."/>
            <person name="Kishida Y."/>
            <person name="Kiyokawa C."/>
            <person name="Kohara M."/>
            <person name="Matsumoto M."/>
            <person name="Matsuno A."/>
            <person name="Nakazaki N."/>
            <person name="Shimpo S."/>
            <person name="Takeuchi C."/>
            <person name="Yamada M."/>
            <person name="Tabata S."/>
        </authorList>
    </citation>
    <scope>NUCLEOTIDE SEQUENCE [LARGE SCALE GENOMIC DNA]</scope>
    <source>
        <strain evidence="2">ATCC 29082 / PCC 7421</strain>
    </source>
</reference>
<name>Q7NNS6_GLOVI</name>
<evidence type="ECO:0000313" key="2">
    <source>
        <dbReference type="Proteomes" id="UP000000557"/>
    </source>
</evidence>
<keyword evidence="2" id="KW-1185">Reference proteome</keyword>
<dbReference type="EnsemblBacteria" id="BAC88275">
    <property type="protein sequence ID" value="BAC88275"/>
    <property type="gene ID" value="BAC88275"/>
</dbReference>
<reference evidence="1 2" key="2">
    <citation type="journal article" date="2003" name="DNA Res.">
        <title>Complete genome structure of Gloeobacter violaceus PCC 7421, a cyanobacterium that lacks thylakoids (supplement).</title>
        <authorList>
            <person name="Nakamura Y."/>
            <person name="Kaneko T."/>
            <person name="Sato S."/>
            <person name="Mimuro M."/>
            <person name="Miyashita H."/>
            <person name="Tsuchiya T."/>
            <person name="Sasamoto S."/>
            <person name="Watanabe A."/>
            <person name="Kawashima K."/>
            <person name="Kishida Y."/>
            <person name="Kiyokawa C."/>
            <person name="Kohara M."/>
            <person name="Matsumoto M."/>
            <person name="Matsuno A."/>
            <person name="Nakazaki N."/>
            <person name="Shimpo S."/>
            <person name="Takeuchi C."/>
            <person name="Yamada M."/>
            <person name="Tabata S."/>
        </authorList>
    </citation>
    <scope>NUCLEOTIDE SEQUENCE [LARGE SCALE GENOMIC DNA]</scope>
    <source>
        <strain evidence="2">ATCC 29082 / PCC 7421</strain>
    </source>
</reference>
<dbReference type="InParanoid" id="Q7NNS6"/>
<gene>
    <name evidence="1" type="ordered locus">gsl0334</name>
</gene>
<dbReference type="HOGENOM" id="CLU_3043890_0_0_3"/>
<protein>
    <submittedName>
        <fullName evidence="1">Gsl0334 protein</fullName>
    </submittedName>
</protein>
<dbReference type="EMBL" id="BA000045">
    <property type="protein sequence ID" value="BAC88275.1"/>
    <property type="molecule type" value="Genomic_DNA"/>
</dbReference>
<organism evidence="1 2">
    <name type="scientific">Gloeobacter violaceus (strain ATCC 29082 / PCC 7421)</name>
    <dbReference type="NCBI Taxonomy" id="251221"/>
    <lineage>
        <taxon>Bacteria</taxon>
        <taxon>Bacillati</taxon>
        <taxon>Cyanobacteriota</taxon>
        <taxon>Cyanophyceae</taxon>
        <taxon>Gloeobacterales</taxon>
        <taxon>Gloeobacteraceae</taxon>
        <taxon>Gloeobacter</taxon>
    </lineage>
</organism>
<accession>Q7NNS6</accession>
<dbReference type="Proteomes" id="UP000000557">
    <property type="component" value="Chromosome"/>
</dbReference>
<dbReference type="KEGG" id="gvi:gsl0334"/>